<feature type="compositionally biased region" description="Low complexity" evidence="13">
    <location>
        <begin position="1892"/>
        <end position="1902"/>
    </location>
</feature>
<evidence type="ECO:0000256" key="8">
    <source>
        <dbReference type="ARBA" id="ARBA00023242"/>
    </source>
</evidence>
<evidence type="ECO:0000256" key="11">
    <source>
        <dbReference type="PROSITE-ProRule" id="PRU00176"/>
    </source>
</evidence>
<evidence type="ECO:0000256" key="7">
    <source>
        <dbReference type="ARBA" id="ARBA00022884"/>
    </source>
</evidence>
<dbReference type="InterPro" id="IPR035979">
    <property type="entry name" value="RBD_domain_sf"/>
</dbReference>
<evidence type="ECO:0000259" key="14">
    <source>
        <dbReference type="PROSITE" id="PS50102"/>
    </source>
</evidence>
<dbReference type="InterPro" id="IPR051945">
    <property type="entry name" value="RRM_MRD1_RNA_proc_ribogen"/>
</dbReference>
<feature type="compositionally biased region" description="Low complexity" evidence="13">
    <location>
        <begin position="191"/>
        <end position="232"/>
    </location>
</feature>
<evidence type="ECO:0000256" key="4">
    <source>
        <dbReference type="ARBA" id="ARBA00013428"/>
    </source>
</evidence>
<dbReference type="InterPro" id="IPR000504">
    <property type="entry name" value="RRM_dom"/>
</dbReference>
<feature type="compositionally biased region" description="Low complexity" evidence="13">
    <location>
        <begin position="1953"/>
        <end position="1963"/>
    </location>
</feature>
<dbReference type="InterPro" id="IPR012677">
    <property type="entry name" value="Nucleotide-bd_a/b_plait_sf"/>
</dbReference>
<dbReference type="Pfam" id="PF00076">
    <property type="entry name" value="RRM_1"/>
    <property type="match status" value="4"/>
</dbReference>
<dbReference type="GO" id="GO:0003700">
    <property type="term" value="F:DNA-binding transcription factor activity"/>
    <property type="evidence" value="ECO:0007669"/>
    <property type="project" value="InterPro"/>
</dbReference>
<feature type="compositionally biased region" description="Polar residues" evidence="13">
    <location>
        <begin position="1814"/>
        <end position="1823"/>
    </location>
</feature>
<feature type="domain" description="RRM" evidence="14">
    <location>
        <begin position="314"/>
        <end position="390"/>
    </location>
</feature>
<dbReference type="Pfam" id="PF01285">
    <property type="entry name" value="TEA"/>
    <property type="match status" value="1"/>
</dbReference>
<evidence type="ECO:0000256" key="13">
    <source>
        <dbReference type="SAM" id="MobiDB-lite"/>
    </source>
</evidence>
<dbReference type="CDD" id="cd12319">
    <property type="entry name" value="RRM4_MRD1"/>
    <property type="match status" value="1"/>
</dbReference>
<dbReference type="Gene3D" id="6.10.20.40">
    <property type="entry name" value="TEA/ATTS domain"/>
    <property type="match status" value="1"/>
</dbReference>
<comment type="similarity">
    <text evidence="2">Belongs to the RRM MRD1 family.</text>
</comment>
<evidence type="ECO:0000259" key="15">
    <source>
        <dbReference type="PROSITE" id="PS51088"/>
    </source>
</evidence>
<evidence type="ECO:0000256" key="2">
    <source>
        <dbReference type="ARBA" id="ARBA00008033"/>
    </source>
</evidence>
<feature type="DNA-binding region" description="TEA" evidence="12">
    <location>
        <begin position="1012"/>
        <end position="1098"/>
    </location>
</feature>
<feature type="compositionally biased region" description="Basic residues" evidence="13">
    <location>
        <begin position="1941"/>
        <end position="1952"/>
    </location>
</feature>
<feature type="domain" description="RRM" evidence="14">
    <location>
        <begin position="604"/>
        <end position="687"/>
    </location>
</feature>
<reference evidence="16" key="2">
    <citation type="submission" date="2023-06" db="EMBL/GenBank/DDBJ databases">
        <authorList>
            <consortium name="Lawrence Berkeley National Laboratory"/>
            <person name="Haridas S."/>
            <person name="Hensen N."/>
            <person name="Bonometti L."/>
            <person name="Westerberg I."/>
            <person name="Brannstrom I.O."/>
            <person name="Guillou S."/>
            <person name="Cros-Aarteil S."/>
            <person name="Calhoun S."/>
            <person name="Kuo A."/>
            <person name="Mondo S."/>
            <person name="Pangilinan J."/>
            <person name="Riley R."/>
            <person name="LaButti K."/>
            <person name="Andreopoulos B."/>
            <person name="Lipzen A."/>
            <person name="Chen C."/>
            <person name="Yanf M."/>
            <person name="Daum C."/>
            <person name="Ng V."/>
            <person name="Clum A."/>
            <person name="Steindorff A."/>
            <person name="Ohm R."/>
            <person name="Martin F."/>
            <person name="Silar P."/>
            <person name="Natvig D."/>
            <person name="Lalanne C."/>
            <person name="Gautier V."/>
            <person name="Ament-velasquez S.L."/>
            <person name="Kruys A."/>
            <person name="Hutchinson M.I."/>
            <person name="Powell A.J."/>
            <person name="Barry K."/>
            <person name="Miller A.N."/>
            <person name="Grigoriev I.V."/>
            <person name="Debuchy R."/>
            <person name="Gladieux P."/>
            <person name="Thoren M.H."/>
            <person name="Johannesson H."/>
        </authorList>
    </citation>
    <scope>NUCLEOTIDE SEQUENCE</scope>
    <source>
        <strain evidence="16">CBS 232.78</strain>
    </source>
</reference>
<evidence type="ECO:0000256" key="10">
    <source>
        <dbReference type="ARBA" id="ARBA00057379"/>
    </source>
</evidence>
<keyword evidence="17" id="KW-1185">Reference proteome</keyword>
<feature type="region of interest" description="Disordered" evidence="13">
    <location>
        <begin position="142"/>
        <end position="237"/>
    </location>
</feature>
<dbReference type="CDD" id="cd12565">
    <property type="entry name" value="RRM1_MRD1"/>
    <property type="match status" value="1"/>
</dbReference>
<feature type="compositionally biased region" description="Pro residues" evidence="13">
    <location>
        <begin position="1877"/>
        <end position="1891"/>
    </location>
</feature>
<feature type="region of interest" description="Disordered" evidence="13">
    <location>
        <begin position="1872"/>
        <end position="2043"/>
    </location>
</feature>
<feature type="compositionally biased region" description="Low complexity" evidence="13">
    <location>
        <begin position="1794"/>
        <end position="1808"/>
    </location>
</feature>
<dbReference type="FunFam" id="3.30.70.330:FF:000247">
    <property type="entry name" value="Multiple RNA-binding domain-containing protein 1"/>
    <property type="match status" value="1"/>
</dbReference>
<dbReference type="SMART" id="SM00360">
    <property type="entry name" value="RRM"/>
    <property type="match status" value="5"/>
</dbReference>
<dbReference type="SMART" id="SM00426">
    <property type="entry name" value="TEA"/>
    <property type="match status" value="1"/>
</dbReference>
<evidence type="ECO:0000256" key="3">
    <source>
        <dbReference type="ARBA" id="ARBA00008421"/>
    </source>
</evidence>
<comment type="similarity">
    <text evidence="3">Belongs to the TEC1 family.</text>
</comment>
<comment type="function">
    <text evidence="10">Involved in pre-rRNA processing.</text>
</comment>
<feature type="compositionally biased region" description="Basic residues" evidence="13">
    <location>
        <begin position="1964"/>
        <end position="1973"/>
    </location>
</feature>
<dbReference type="CDD" id="cd12568">
    <property type="entry name" value="RRM3_MRD1"/>
    <property type="match status" value="1"/>
</dbReference>
<sequence>MESSRVYVKNLPPSITEADFRKHFSAEGREVTDVKLFPHRRIGFVGYKSPEDAARAVKYFNRSFIRMSRIGVEIAKPIEDSTLRPVAMAPSSRDVSQAAVPKPAVAHATTPLAKDDPSAKKRKRCALDEADPKLQEFLEVMGHTSKRPRDQGDVGGGLPDVSVVPVGLEAGESDDEYETIPSLKSKQPAQPAAVHDTTAATPAAHAEASVALPVSQAPVEAAGEAEPVPTGATDDDWLRSRTNRLLDLVDPDDAAFSARGRPRAPDSAAVLTHQAPAAVTDQEGPRDQPAAVSRETNQRAAPTEDAATIIARTCRLFLRNLSYTVTEDGLREHFGTFGELEEVNLPLDPKGQSKGFAMVRFQDPSAALAAFQTDGTTFQGRIMHILPAAPKRDNQLDEFALSKLPLKKQQLLRKKAEAASSTFNWNSLFMSQDAVNNAISERLGVSKHELLDPTDASAAVKQAVAETTVIMEAKSYFAANGVNIEAFKSQTRGDTSILVKNIKATAIEELRTLFEEHGTVLGVLMPPSGTIAIVQFAQPAQCRTAFAKKAYSRFKDQVLFLEKGPKGLFVDNVAPPADRPAGIQKASVAELLERDDAEDQSETSSLFVRNLNFSTTSEGLNTVFKPLDGFVSAQVKTKTDPKKPGQILSMGFGFCAFKTKEQAQAALKVMDGHVLDGHKLIVKASHKGLDAAEERRKEDLAKKAANQGTKVVIKNLPFEASKKDVRALFSTYGKLVALRIPKKLNHSSRGFAFAEFSTPREALNALTSLKDTHLLGRRLVLDFASAEEIDPEEQIKAMEKKIRGQVNKVALQQLTGKGRTKKSPALFAPVPTSVDSPSSLRLINVLRDVNLAGMPEKRQPHGSSFPCMPSGSMPDPTACLTLAYRHREQCVVELSQIQELETDPGLLPVRLCQGPSSSRQALSESTGNIQHSHIPHHYDQLGLLTSRLPPSIPTPPILPTQSLGSVHGSQGFTRLQQRHQIQLHGRRRRNGINPIWLSQEFQAYRKRQTDKDDKSDQKWPDVLEDAFLDALLLIPQMGRMKYTMKQTQYGRNMLIGEYLWISYCQSLPPGIEPDPSMWRERKQVSSHIQVLKNFFQHHVCFHFFFPGRERKEDRNKDSVEKVSLKNNLVLIALSEGRLPEERPNYEYFAQILAMNDQIIVRPKRCWIFVSNPDVVVRDDGSGVFPETGDKLDKDEYPHLALNQEREKWPKEEQQIVKSTLLHEFTKEIHQIESSTVSELSREWEVTFPELHRRLEAAVATNAQCDIMHMHVVLELKEKRRFPTQSELNSWIEVNIEQPHLLSHRWRVHTHLMRPVELSGDMHDNAGSVYETKAMIATQYQHRPDCEGSRNGGRDPCDCISQRCRRDWVMVPFPADVWAATLSNCAEYPAHPFTGTDRRGKRGRGALKKENNDGADSNNNNRGRSGNNNQPTQMDLVPKIAMMQEIFSCPPEAPHDRNQQWTRRALILWSFETAHSVDNDNKLTTSKNGRTNWRFLTVIDPASAYHQQRALLSGQGSTDNYVESLSGASSLASSEVSAGGYHHHHHDVTRDAIMSPSPAYQQQLSANMSENFAAVWDPMSSQAAYGAHIMAQSTQGTSADGGGPATEFGMLDSFGGQVGLATPPPSASLTSSFAHSFDGATGTGADHLANYMAAHAAATTTDMCTSSGLISLVAVTDPFLSDPNSSAYDMSPGYEEGGKHGMPSWGTSSDVMGIDPATWSNGYVTAASAAHSGNSSSSGGVLNWPPPLPSSNNSNNGLKSASASDDDSSSIHDQQWSAAAGGINLDETSDLWTPAATTSASTPAPTALDAPPPSQQQQVWKSSGSPGGSVQYDATSQEWVHVQQQQGSATNTTSDLSQDWEEVIPLVVHHVVDHPAEHPPPPQPLHPPPPVPQQQQQRQQQQQSRKRSRSDSMDETFENLPLPKHRTHSVPSPLSSSPPPHHLLHQQRRRRQSHQQYSSSSSAAGHHHHPHHQRSVGNIAGRINNNNNNNNNNAVMTGVVGSGGNNNNGSVNNSNNGSMGPPSPPFSFGVVGGEGTAGGGESVF</sequence>
<feature type="compositionally biased region" description="Low complexity" evidence="13">
    <location>
        <begin position="1728"/>
        <end position="1739"/>
    </location>
</feature>
<feature type="compositionally biased region" description="Low complexity" evidence="13">
    <location>
        <begin position="1983"/>
        <end position="1992"/>
    </location>
</feature>
<dbReference type="GO" id="GO:0005634">
    <property type="term" value="C:nucleus"/>
    <property type="evidence" value="ECO:0007669"/>
    <property type="project" value="UniProtKB-SubCell"/>
</dbReference>
<keyword evidence="5" id="KW-0698">rRNA processing</keyword>
<reference evidence="16" key="1">
    <citation type="journal article" date="2023" name="Mol. Phylogenet. Evol.">
        <title>Genome-scale phylogeny and comparative genomics of the fungal order Sordariales.</title>
        <authorList>
            <person name="Hensen N."/>
            <person name="Bonometti L."/>
            <person name="Westerberg I."/>
            <person name="Brannstrom I.O."/>
            <person name="Guillou S."/>
            <person name="Cros-Aarteil S."/>
            <person name="Calhoun S."/>
            <person name="Haridas S."/>
            <person name="Kuo A."/>
            <person name="Mondo S."/>
            <person name="Pangilinan J."/>
            <person name="Riley R."/>
            <person name="LaButti K."/>
            <person name="Andreopoulos B."/>
            <person name="Lipzen A."/>
            <person name="Chen C."/>
            <person name="Yan M."/>
            <person name="Daum C."/>
            <person name="Ng V."/>
            <person name="Clum A."/>
            <person name="Steindorff A."/>
            <person name="Ohm R.A."/>
            <person name="Martin F."/>
            <person name="Silar P."/>
            <person name="Natvig D.O."/>
            <person name="Lalanne C."/>
            <person name="Gautier V."/>
            <person name="Ament-Velasquez S.L."/>
            <person name="Kruys A."/>
            <person name="Hutchinson M.I."/>
            <person name="Powell A.J."/>
            <person name="Barry K."/>
            <person name="Miller A.N."/>
            <person name="Grigoriev I.V."/>
            <person name="Debuchy R."/>
            <person name="Gladieux P."/>
            <person name="Hiltunen Thoren M."/>
            <person name="Johannesson H."/>
        </authorList>
    </citation>
    <scope>NUCLEOTIDE SEQUENCE</scope>
    <source>
        <strain evidence="16">CBS 232.78</strain>
    </source>
</reference>
<evidence type="ECO:0000256" key="6">
    <source>
        <dbReference type="ARBA" id="ARBA00022737"/>
    </source>
</evidence>
<evidence type="ECO:0000256" key="5">
    <source>
        <dbReference type="ARBA" id="ARBA00022552"/>
    </source>
</evidence>
<feature type="compositionally biased region" description="Low complexity" evidence="13">
    <location>
        <begin position="2006"/>
        <end position="2019"/>
    </location>
</feature>
<dbReference type="Proteomes" id="UP001285441">
    <property type="component" value="Unassembled WGS sequence"/>
</dbReference>
<feature type="region of interest" description="Disordered" evidence="13">
    <location>
        <begin position="1388"/>
        <end position="1432"/>
    </location>
</feature>
<feature type="compositionally biased region" description="Low complexity" evidence="13">
    <location>
        <begin position="1749"/>
        <end position="1762"/>
    </location>
</feature>
<evidence type="ECO:0000313" key="17">
    <source>
        <dbReference type="Proteomes" id="UP001285441"/>
    </source>
</evidence>
<dbReference type="InterPro" id="IPR038096">
    <property type="entry name" value="TEA/ATTS_sf"/>
</dbReference>
<name>A0AAE0U7E5_9PEZI</name>
<feature type="compositionally biased region" description="Basic and acidic residues" evidence="13">
    <location>
        <begin position="113"/>
        <end position="128"/>
    </location>
</feature>
<dbReference type="Gene3D" id="3.30.70.330">
    <property type="match status" value="5"/>
</dbReference>
<feature type="region of interest" description="Disordered" evidence="13">
    <location>
        <begin position="275"/>
        <end position="304"/>
    </location>
</feature>
<evidence type="ECO:0000256" key="9">
    <source>
        <dbReference type="ARBA" id="ARBA00023274"/>
    </source>
</evidence>
<accession>A0AAE0U7E5</accession>
<protein>
    <recommendedName>
        <fullName evidence="4">Multiple RNA-binding domain-containing protein 1</fullName>
    </recommendedName>
</protein>
<keyword evidence="7 11" id="KW-0694">RNA-binding</keyword>
<evidence type="ECO:0000256" key="12">
    <source>
        <dbReference type="PROSITE-ProRule" id="PRU00505"/>
    </source>
</evidence>
<dbReference type="PANTHER" id="PTHR48039">
    <property type="entry name" value="RNA-BINDING MOTIF PROTEIN 14B"/>
    <property type="match status" value="1"/>
</dbReference>
<keyword evidence="8" id="KW-0539">Nucleus</keyword>
<comment type="caution">
    <text evidence="16">The sequence shown here is derived from an EMBL/GenBank/DDBJ whole genome shotgun (WGS) entry which is preliminary data.</text>
</comment>
<keyword evidence="6" id="KW-0677">Repeat</keyword>
<organism evidence="16 17">
    <name type="scientific">Podospora didyma</name>
    <dbReference type="NCBI Taxonomy" id="330526"/>
    <lineage>
        <taxon>Eukaryota</taxon>
        <taxon>Fungi</taxon>
        <taxon>Dikarya</taxon>
        <taxon>Ascomycota</taxon>
        <taxon>Pezizomycotina</taxon>
        <taxon>Sordariomycetes</taxon>
        <taxon>Sordariomycetidae</taxon>
        <taxon>Sordariales</taxon>
        <taxon>Podosporaceae</taxon>
        <taxon>Podospora</taxon>
    </lineage>
</organism>
<evidence type="ECO:0000256" key="1">
    <source>
        <dbReference type="ARBA" id="ARBA00004123"/>
    </source>
</evidence>
<keyword evidence="9" id="KW-0687">Ribonucleoprotein</keyword>
<dbReference type="PROSITE" id="PS50102">
    <property type="entry name" value="RRM"/>
    <property type="match status" value="4"/>
</dbReference>
<feature type="region of interest" description="Disordered" evidence="13">
    <location>
        <begin position="94"/>
        <end position="128"/>
    </location>
</feature>
<dbReference type="GO" id="GO:0006364">
    <property type="term" value="P:rRNA processing"/>
    <property type="evidence" value="ECO:0007669"/>
    <property type="project" value="UniProtKB-KW"/>
</dbReference>
<dbReference type="EMBL" id="JAULSW010000001">
    <property type="protein sequence ID" value="KAK3393771.1"/>
    <property type="molecule type" value="Genomic_DNA"/>
</dbReference>
<dbReference type="InterPro" id="IPR000818">
    <property type="entry name" value="TEA/ATTS_dom"/>
</dbReference>
<feature type="region of interest" description="Disordered" evidence="13">
    <location>
        <begin position="1794"/>
        <end position="1831"/>
    </location>
</feature>
<feature type="region of interest" description="Disordered" evidence="13">
    <location>
        <begin position="1728"/>
        <end position="1773"/>
    </location>
</feature>
<comment type="subcellular location">
    <subcellularLocation>
        <location evidence="1">Nucleus</location>
    </subcellularLocation>
</comment>
<dbReference type="InterPro" id="IPR034482">
    <property type="entry name" value="Mrd1_RRM3"/>
</dbReference>
<gene>
    <name evidence="16" type="ORF">B0H63DRAFT_407062</name>
</gene>
<dbReference type="FunFam" id="3.30.70.330:FF:000452">
    <property type="entry name" value="Multiple RNA-binding domain-containing protein 1"/>
    <property type="match status" value="1"/>
</dbReference>
<evidence type="ECO:0000313" key="16">
    <source>
        <dbReference type="EMBL" id="KAK3393771.1"/>
    </source>
</evidence>
<feature type="compositionally biased region" description="Low complexity" evidence="13">
    <location>
        <begin position="1413"/>
        <end position="1428"/>
    </location>
</feature>
<dbReference type="GO" id="GO:1990904">
    <property type="term" value="C:ribonucleoprotein complex"/>
    <property type="evidence" value="ECO:0007669"/>
    <property type="project" value="UniProtKB-KW"/>
</dbReference>
<dbReference type="GO" id="GO:0003729">
    <property type="term" value="F:mRNA binding"/>
    <property type="evidence" value="ECO:0007669"/>
    <property type="project" value="TreeGrafter"/>
</dbReference>
<feature type="compositionally biased region" description="Gly residues" evidence="13">
    <location>
        <begin position="2029"/>
        <end position="2043"/>
    </location>
</feature>
<feature type="domain" description="TEA" evidence="15">
    <location>
        <begin position="1012"/>
        <end position="1098"/>
    </location>
</feature>
<dbReference type="PROSITE" id="PS51088">
    <property type="entry name" value="TEA_2"/>
    <property type="match status" value="1"/>
</dbReference>
<dbReference type="PANTHER" id="PTHR48039:SF5">
    <property type="entry name" value="RNA-BINDING PROTEIN 28"/>
    <property type="match status" value="1"/>
</dbReference>
<feature type="domain" description="RRM" evidence="14">
    <location>
        <begin position="709"/>
        <end position="786"/>
    </location>
</feature>
<proteinExistence type="inferred from homology"/>
<feature type="domain" description="RRM" evidence="14">
    <location>
        <begin position="4"/>
        <end position="77"/>
    </location>
</feature>
<dbReference type="SUPFAM" id="SSF54928">
    <property type="entry name" value="RNA-binding domain, RBD"/>
    <property type="match status" value="4"/>
</dbReference>